<evidence type="ECO:0008006" key="4">
    <source>
        <dbReference type="Google" id="ProtNLM"/>
    </source>
</evidence>
<sequence>MLLPILDELFLSALPLSLFLSALSLSSPSLCSLSQPSPFLQHTLYLCLWNPLSVVVATGHGHEEGQ</sequence>
<evidence type="ECO:0000313" key="2">
    <source>
        <dbReference type="EMBL" id="KAK9125611.1"/>
    </source>
</evidence>
<keyword evidence="3" id="KW-1185">Reference proteome</keyword>
<proteinExistence type="predicted"/>
<feature type="chain" id="PRO_5042905786" description="Secreted protein" evidence="1">
    <location>
        <begin position="25"/>
        <end position="66"/>
    </location>
</feature>
<name>A0AAP0J3V7_9MAGN</name>
<feature type="signal peptide" evidence="1">
    <location>
        <begin position="1"/>
        <end position="24"/>
    </location>
</feature>
<reference evidence="2 3" key="1">
    <citation type="submission" date="2024-01" db="EMBL/GenBank/DDBJ databases">
        <title>Genome assemblies of Stephania.</title>
        <authorList>
            <person name="Yang L."/>
        </authorList>
    </citation>
    <scope>NUCLEOTIDE SEQUENCE [LARGE SCALE GENOMIC DNA]</scope>
    <source>
        <strain evidence="2">JXDWG</strain>
        <tissue evidence="2">Leaf</tissue>
    </source>
</reference>
<gene>
    <name evidence="2" type="ORF">Scep_014457</name>
</gene>
<dbReference type="Proteomes" id="UP001419268">
    <property type="component" value="Unassembled WGS sequence"/>
</dbReference>
<dbReference type="AlphaFoldDB" id="A0AAP0J3V7"/>
<evidence type="ECO:0000256" key="1">
    <source>
        <dbReference type="SAM" id="SignalP"/>
    </source>
</evidence>
<keyword evidence="1" id="KW-0732">Signal</keyword>
<comment type="caution">
    <text evidence="2">The sequence shown here is derived from an EMBL/GenBank/DDBJ whole genome shotgun (WGS) entry which is preliminary data.</text>
</comment>
<dbReference type="EMBL" id="JBBNAG010000006">
    <property type="protein sequence ID" value="KAK9125611.1"/>
    <property type="molecule type" value="Genomic_DNA"/>
</dbReference>
<accession>A0AAP0J3V7</accession>
<organism evidence="2 3">
    <name type="scientific">Stephania cephalantha</name>
    <dbReference type="NCBI Taxonomy" id="152367"/>
    <lineage>
        <taxon>Eukaryota</taxon>
        <taxon>Viridiplantae</taxon>
        <taxon>Streptophyta</taxon>
        <taxon>Embryophyta</taxon>
        <taxon>Tracheophyta</taxon>
        <taxon>Spermatophyta</taxon>
        <taxon>Magnoliopsida</taxon>
        <taxon>Ranunculales</taxon>
        <taxon>Menispermaceae</taxon>
        <taxon>Menispermoideae</taxon>
        <taxon>Cissampelideae</taxon>
        <taxon>Stephania</taxon>
    </lineage>
</organism>
<protein>
    <recommendedName>
        <fullName evidence="4">Secreted protein</fullName>
    </recommendedName>
</protein>
<evidence type="ECO:0000313" key="3">
    <source>
        <dbReference type="Proteomes" id="UP001419268"/>
    </source>
</evidence>